<evidence type="ECO:0000259" key="1">
    <source>
        <dbReference type="Pfam" id="PF00078"/>
    </source>
</evidence>
<sequence length="148" mass="16371">MDRISRCSQGLEGVRFRDHRILSLLFADDVVLLTPSSQDLQHALGRFATDCEAAGMRVSTSKSEAIFLDRKKVACTLQVGGEFLSQVEEFKYLGVMFMSEGMMDLEIDRRIDAAAVILSISVCCGEEVAEPEGKALDLPVNQHSYSHL</sequence>
<proteinExistence type="predicted"/>
<keyword evidence="3" id="KW-1185">Reference proteome</keyword>
<reference evidence="2" key="1">
    <citation type="submission" date="2023-06" db="EMBL/GenBank/DDBJ databases">
        <title>Male Hemibagrus guttatus genome.</title>
        <authorList>
            <person name="Bian C."/>
        </authorList>
    </citation>
    <scope>NUCLEOTIDE SEQUENCE</scope>
    <source>
        <strain evidence="2">Male_cb2023</strain>
        <tissue evidence="2">Muscle</tissue>
    </source>
</reference>
<dbReference type="PANTHER" id="PTHR47027:SF30">
    <property type="entry name" value="THAP-TYPE DOMAIN-CONTAINING PROTEIN"/>
    <property type="match status" value="1"/>
</dbReference>
<dbReference type="Pfam" id="PF00078">
    <property type="entry name" value="RVT_1"/>
    <property type="match status" value="1"/>
</dbReference>
<dbReference type="EMBL" id="JAUCMX010000007">
    <property type="protein sequence ID" value="KAK3539491.1"/>
    <property type="molecule type" value="Genomic_DNA"/>
</dbReference>
<name>A0AAE0V6X5_9TELE</name>
<dbReference type="InterPro" id="IPR000477">
    <property type="entry name" value="RT_dom"/>
</dbReference>
<organism evidence="2 3">
    <name type="scientific">Hemibagrus guttatus</name>
    <dbReference type="NCBI Taxonomy" id="175788"/>
    <lineage>
        <taxon>Eukaryota</taxon>
        <taxon>Metazoa</taxon>
        <taxon>Chordata</taxon>
        <taxon>Craniata</taxon>
        <taxon>Vertebrata</taxon>
        <taxon>Euteleostomi</taxon>
        <taxon>Actinopterygii</taxon>
        <taxon>Neopterygii</taxon>
        <taxon>Teleostei</taxon>
        <taxon>Ostariophysi</taxon>
        <taxon>Siluriformes</taxon>
        <taxon>Bagridae</taxon>
        <taxon>Hemibagrus</taxon>
    </lineage>
</organism>
<feature type="domain" description="Reverse transcriptase" evidence="1">
    <location>
        <begin position="20"/>
        <end position="96"/>
    </location>
</feature>
<dbReference type="PANTHER" id="PTHR47027">
    <property type="entry name" value="REVERSE TRANSCRIPTASE DOMAIN-CONTAINING PROTEIN"/>
    <property type="match status" value="1"/>
</dbReference>
<gene>
    <name evidence="2" type="ORF">QTP70_009045</name>
</gene>
<accession>A0AAE0V6X5</accession>
<protein>
    <recommendedName>
        <fullName evidence="1">Reverse transcriptase domain-containing protein</fullName>
    </recommendedName>
</protein>
<evidence type="ECO:0000313" key="2">
    <source>
        <dbReference type="EMBL" id="KAK3539491.1"/>
    </source>
</evidence>
<comment type="caution">
    <text evidence="2">The sequence shown here is derived from an EMBL/GenBank/DDBJ whole genome shotgun (WGS) entry which is preliminary data.</text>
</comment>
<evidence type="ECO:0000313" key="3">
    <source>
        <dbReference type="Proteomes" id="UP001274896"/>
    </source>
</evidence>
<dbReference type="AlphaFoldDB" id="A0AAE0V6X5"/>
<dbReference type="Proteomes" id="UP001274896">
    <property type="component" value="Unassembled WGS sequence"/>
</dbReference>